<proteinExistence type="predicted"/>
<reference evidence="1 2" key="1">
    <citation type="submission" date="2017-10" db="EMBL/GenBank/DDBJ databases">
        <authorList>
            <person name="Regsiter A."/>
            <person name="William W."/>
        </authorList>
    </citation>
    <scope>NUCLEOTIDE SEQUENCE [LARGE SCALE GENOMIC DNA]</scope>
    <source>
        <strain evidence="1 2">CFBP6991</strain>
    </source>
</reference>
<gene>
    <name evidence="1" type="ORF">XFF6991_150254</name>
</gene>
<dbReference type="EMBL" id="OCZC01000043">
    <property type="protein sequence ID" value="SOO22493.1"/>
    <property type="molecule type" value="Genomic_DNA"/>
</dbReference>
<evidence type="ECO:0000313" key="1">
    <source>
        <dbReference type="EMBL" id="SOO22493.1"/>
    </source>
</evidence>
<dbReference type="Proteomes" id="UP000234345">
    <property type="component" value="Unassembled WGS sequence"/>
</dbReference>
<evidence type="ECO:0000313" key="2">
    <source>
        <dbReference type="Proteomes" id="UP000234345"/>
    </source>
</evidence>
<organism evidence="1 2">
    <name type="scientific">Xanthomonas campestris pv. phaseoli</name>
    <dbReference type="NCBI Taxonomy" id="317013"/>
    <lineage>
        <taxon>Bacteria</taxon>
        <taxon>Pseudomonadati</taxon>
        <taxon>Pseudomonadota</taxon>
        <taxon>Gammaproteobacteria</taxon>
        <taxon>Lysobacterales</taxon>
        <taxon>Lysobacteraceae</taxon>
        <taxon>Xanthomonas</taxon>
    </lineage>
</organism>
<comment type="caution">
    <text evidence="1">The sequence shown here is derived from an EMBL/GenBank/DDBJ whole genome shotgun (WGS) entry which is preliminary data.</text>
</comment>
<dbReference type="AlphaFoldDB" id="A0A7Z7IYC0"/>
<protein>
    <submittedName>
        <fullName evidence="1">Uncharacterized protein</fullName>
    </submittedName>
</protein>
<sequence>MDHCGPTEKDCDRLSIVMAVFAGLHARPQDVGEGMAAGYGNTGSG</sequence>
<accession>A0A7Z7IYC0</accession>
<name>A0A7Z7IYC0_XANCH</name>